<dbReference type="EMBL" id="JBBXMP010000352">
    <property type="protein sequence ID" value="KAL0058188.1"/>
    <property type="molecule type" value="Genomic_DNA"/>
</dbReference>
<dbReference type="PANTHER" id="PTHR20661">
    <property type="entry name" value="PHOSPHATIDYLINOSITOL-GLYCAN BIOSYNTHESIS CLASS W PROTEIN"/>
    <property type="match status" value="1"/>
</dbReference>
<evidence type="ECO:0000256" key="8">
    <source>
        <dbReference type="RuleBase" id="RU280819"/>
    </source>
</evidence>
<dbReference type="Pfam" id="PF06423">
    <property type="entry name" value="GWT1"/>
    <property type="match status" value="1"/>
</dbReference>
<keyword evidence="10" id="KW-0732">Signal</keyword>
<keyword evidence="8" id="KW-0256">Endoplasmic reticulum</keyword>
<feature type="transmembrane region" description="Helical" evidence="8">
    <location>
        <begin position="453"/>
        <end position="472"/>
    </location>
</feature>
<evidence type="ECO:0000256" key="1">
    <source>
        <dbReference type="ARBA" id="ARBA00004141"/>
    </source>
</evidence>
<evidence type="ECO:0000256" key="5">
    <source>
        <dbReference type="ARBA" id="ARBA00022692"/>
    </source>
</evidence>
<feature type="compositionally biased region" description="Polar residues" evidence="9">
    <location>
        <begin position="64"/>
        <end position="74"/>
    </location>
</feature>
<comment type="similarity">
    <text evidence="3 8">Belongs to the PIGW family.</text>
</comment>
<feature type="transmembrane region" description="Helical" evidence="8">
    <location>
        <begin position="384"/>
        <end position="407"/>
    </location>
</feature>
<proteinExistence type="inferred from homology"/>
<comment type="pathway">
    <text evidence="2 8">Glycolipid biosynthesis; glycosylphosphatidylinositol-anchor biosynthesis.</text>
</comment>
<dbReference type="Proteomes" id="UP001437256">
    <property type="component" value="Unassembled WGS sequence"/>
</dbReference>
<keyword evidence="8" id="KW-0012">Acyltransferase</keyword>
<feature type="transmembrane region" description="Helical" evidence="8">
    <location>
        <begin position="222"/>
        <end position="240"/>
    </location>
</feature>
<keyword evidence="5 8" id="KW-0812">Transmembrane</keyword>
<dbReference type="PIRSF" id="PIRSF017321">
    <property type="entry name" value="GWT1"/>
    <property type="match status" value="1"/>
</dbReference>
<keyword evidence="6 8" id="KW-1133">Transmembrane helix</keyword>
<comment type="caution">
    <text evidence="8">Lacks conserved residue(s) required for the propagation of feature annotation.</text>
</comment>
<evidence type="ECO:0000256" key="4">
    <source>
        <dbReference type="ARBA" id="ARBA00022502"/>
    </source>
</evidence>
<evidence type="ECO:0000256" key="9">
    <source>
        <dbReference type="SAM" id="MobiDB-lite"/>
    </source>
</evidence>
<evidence type="ECO:0000256" key="7">
    <source>
        <dbReference type="ARBA" id="ARBA00023136"/>
    </source>
</evidence>
<evidence type="ECO:0000256" key="10">
    <source>
        <dbReference type="SAM" id="SignalP"/>
    </source>
</evidence>
<feature type="region of interest" description="Disordered" evidence="9">
    <location>
        <begin position="49"/>
        <end position="74"/>
    </location>
</feature>
<sequence>MSWLLLIFPLLLSMTVFANHPGILFLSFAAPAAALVYLKPKKERGVPLSSTLTSPISPREPSTPEFSSPRTWTCPVSPQEPPTLEFPRPKVTVPQLNCVTSYRAHMLMMTILAILAVDFPIFPRSLAKCETFGVSLMDLGVGSFVFTQGLVSALPLIKDPGHLLLPLAPKVKNIVRKMIPVILLGLVRVVLVKGTDYPVSIPRQSIGAKTNPNQEHETEYGVHWNFFLTLAILPILQVLLHPFMAYCSITTLGMAVMFLHQIALSKYGLEDYVFTAPRISLISANKEGLVSLTGYLAVHLFGLTTGVLILPPTPSYFRRIRRQLGKLRTEDDDIKKLTAPRQTDKTLAELGSYASVWWMYFGLVRVLGLDGGKGPSRRLVNVSYVFWVCAYNTSFILGYMLLDMVFFPTPLPRKPKYKDKDKVDAKDGVDYTDSSSLDEVPPAIFAAINKNGLALFLLSNVATGLVNLTVRTLDTSDFWAMVILSGYGLGICLVAWVFRNKRLLNL</sequence>
<comment type="caution">
    <text evidence="11">The sequence shown here is derived from an EMBL/GenBank/DDBJ whole genome shotgun (WGS) entry which is preliminary data.</text>
</comment>
<keyword evidence="12" id="KW-1185">Reference proteome</keyword>
<comment type="subcellular location">
    <subcellularLocation>
        <location evidence="8">Endoplasmic reticulum membrane</location>
        <topology evidence="8">Multi-pass membrane protein</topology>
    </subcellularLocation>
    <subcellularLocation>
        <location evidence="1">Membrane</location>
        <topology evidence="1">Multi-pass membrane protein</topology>
    </subcellularLocation>
</comment>
<feature type="transmembrane region" description="Helical" evidence="8">
    <location>
        <begin position="346"/>
        <end position="364"/>
    </location>
</feature>
<accession>A0ABR2ZBK5</accession>
<feature type="transmembrane region" description="Helical" evidence="8">
    <location>
        <begin position="252"/>
        <end position="269"/>
    </location>
</feature>
<organism evidence="11 12">
    <name type="scientific">Marasmius tenuissimus</name>
    <dbReference type="NCBI Taxonomy" id="585030"/>
    <lineage>
        <taxon>Eukaryota</taxon>
        <taxon>Fungi</taxon>
        <taxon>Dikarya</taxon>
        <taxon>Basidiomycota</taxon>
        <taxon>Agaricomycotina</taxon>
        <taxon>Agaricomycetes</taxon>
        <taxon>Agaricomycetidae</taxon>
        <taxon>Agaricales</taxon>
        <taxon>Marasmiineae</taxon>
        <taxon>Marasmiaceae</taxon>
        <taxon>Marasmius</taxon>
    </lineage>
</organism>
<keyword evidence="7 8" id="KW-0472">Membrane</keyword>
<dbReference type="PANTHER" id="PTHR20661:SF0">
    <property type="entry name" value="PHOSPHATIDYLINOSITOL-GLYCAN BIOSYNTHESIS CLASS W PROTEIN"/>
    <property type="match status" value="1"/>
</dbReference>
<keyword evidence="4 8" id="KW-0337">GPI-anchor biosynthesis</keyword>
<feature type="signal peptide" evidence="10">
    <location>
        <begin position="1"/>
        <end position="18"/>
    </location>
</feature>
<protein>
    <recommendedName>
        <fullName evidence="8">GPI-anchored wall transfer protein</fullName>
        <ecNumber evidence="8">2.3.-.-</ecNumber>
    </recommendedName>
</protein>
<keyword evidence="8" id="KW-0808">Transferase</keyword>
<reference evidence="11 12" key="1">
    <citation type="submission" date="2024-05" db="EMBL/GenBank/DDBJ databases">
        <title>A draft genome resource for the thread blight pathogen Marasmius tenuissimus strain MS-2.</title>
        <authorList>
            <person name="Yulfo-Soto G.E."/>
            <person name="Baruah I.K."/>
            <person name="Amoako-Attah I."/>
            <person name="Bukari Y."/>
            <person name="Meinhardt L.W."/>
            <person name="Bailey B.A."/>
            <person name="Cohen S.P."/>
        </authorList>
    </citation>
    <scope>NUCLEOTIDE SEQUENCE [LARGE SCALE GENOMIC DNA]</scope>
    <source>
        <strain evidence="11 12">MS-2</strain>
    </source>
</reference>
<dbReference type="InterPro" id="IPR009447">
    <property type="entry name" value="PIGW/GWT1"/>
</dbReference>
<feature type="transmembrane region" description="Helical" evidence="8">
    <location>
        <begin position="289"/>
        <end position="311"/>
    </location>
</feature>
<feature type="transmembrane region" description="Helical" evidence="8">
    <location>
        <begin position="478"/>
        <end position="498"/>
    </location>
</feature>
<gene>
    <name evidence="11" type="primary">GWT1_2</name>
    <name evidence="11" type="ORF">AAF712_015138</name>
</gene>
<evidence type="ECO:0000256" key="6">
    <source>
        <dbReference type="ARBA" id="ARBA00022989"/>
    </source>
</evidence>
<evidence type="ECO:0000256" key="3">
    <source>
        <dbReference type="ARBA" id="ARBA00007559"/>
    </source>
</evidence>
<name>A0ABR2ZBK5_9AGAR</name>
<evidence type="ECO:0000313" key="11">
    <source>
        <dbReference type="EMBL" id="KAL0058188.1"/>
    </source>
</evidence>
<dbReference type="EC" id="2.3.-.-" evidence="8"/>
<evidence type="ECO:0000313" key="12">
    <source>
        <dbReference type="Proteomes" id="UP001437256"/>
    </source>
</evidence>
<feature type="chain" id="PRO_5047011376" description="GPI-anchored wall transfer protein" evidence="10">
    <location>
        <begin position="19"/>
        <end position="506"/>
    </location>
</feature>
<evidence type="ECO:0000256" key="2">
    <source>
        <dbReference type="ARBA" id="ARBA00004687"/>
    </source>
</evidence>
<comment type="function">
    <text evidence="8">A acetyltransferase, which acetylates the inositol ring of phosphatidylinositol during biosynthesis of GPI-anchor.</text>
</comment>